<protein>
    <recommendedName>
        <fullName evidence="3">Enoyl reductase (ER) domain-containing protein</fullName>
    </recommendedName>
</protein>
<dbReference type="CDD" id="cd08249">
    <property type="entry name" value="enoyl_reductase_like"/>
    <property type="match status" value="1"/>
</dbReference>
<reference evidence="4 5" key="1">
    <citation type="submission" date="2023-08" db="EMBL/GenBank/DDBJ databases">
        <title>Black Yeasts Isolated from many extreme environments.</title>
        <authorList>
            <person name="Coleine C."/>
            <person name="Stajich J.E."/>
            <person name="Selbmann L."/>
        </authorList>
    </citation>
    <scope>NUCLEOTIDE SEQUENCE [LARGE SCALE GENOMIC DNA]</scope>
    <source>
        <strain evidence="4 5">CCFEE 5792</strain>
    </source>
</reference>
<dbReference type="InterPro" id="IPR020843">
    <property type="entry name" value="ER"/>
</dbReference>
<dbReference type="GO" id="GO:0016651">
    <property type="term" value="F:oxidoreductase activity, acting on NAD(P)H"/>
    <property type="evidence" value="ECO:0007669"/>
    <property type="project" value="InterPro"/>
</dbReference>
<dbReference type="GeneID" id="89977977"/>
<evidence type="ECO:0000313" key="4">
    <source>
        <dbReference type="EMBL" id="KAK5059936.1"/>
    </source>
</evidence>
<dbReference type="SUPFAM" id="SSF51735">
    <property type="entry name" value="NAD(P)-binding Rossmann-fold domains"/>
    <property type="match status" value="1"/>
</dbReference>
<dbReference type="InterPro" id="IPR011032">
    <property type="entry name" value="GroES-like_sf"/>
</dbReference>
<keyword evidence="5" id="KW-1185">Reference proteome</keyword>
<gene>
    <name evidence="4" type="ORF">LTR84_009819</name>
</gene>
<dbReference type="RefSeq" id="XP_064709757.1">
    <property type="nucleotide sequence ID" value="XM_064853358.1"/>
</dbReference>
<dbReference type="AlphaFoldDB" id="A0AAV9NNK4"/>
<dbReference type="SMART" id="SM00829">
    <property type="entry name" value="PKS_ER"/>
    <property type="match status" value="1"/>
</dbReference>
<dbReference type="Gene3D" id="3.90.180.10">
    <property type="entry name" value="Medium-chain alcohol dehydrogenases, catalytic domain"/>
    <property type="match status" value="1"/>
</dbReference>
<accession>A0AAV9NNK4</accession>
<dbReference type="EMBL" id="JAVRRD010000004">
    <property type="protein sequence ID" value="KAK5059936.1"/>
    <property type="molecule type" value="Genomic_DNA"/>
</dbReference>
<comment type="similarity">
    <text evidence="1">Belongs to the zinc-containing alcohol dehydrogenase family.</text>
</comment>
<feature type="domain" description="Enoyl reductase (ER)" evidence="3">
    <location>
        <begin position="13"/>
        <end position="342"/>
    </location>
</feature>
<dbReference type="PANTHER" id="PTHR45348">
    <property type="entry name" value="HYPOTHETICAL OXIDOREDUCTASE (EUROFUNG)"/>
    <property type="match status" value="1"/>
</dbReference>
<dbReference type="InterPro" id="IPR036291">
    <property type="entry name" value="NAD(P)-bd_dom_sf"/>
</dbReference>
<evidence type="ECO:0000259" key="3">
    <source>
        <dbReference type="SMART" id="SM00829"/>
    </source>
</evidence>
<dbReference type="Gene3D" id="3.40.50.720">
    <property type="entry name" value="NAD(P)-binding Rossmann-like Domain"/>
    <property type="match status" value="1"/>
</dbReference>
<dbReference type="Pfam" id="PF00107">
    <property type="entry name" value="ADH_zinc_N"/>
    <property type="match status" value="1"/>
</dbReference>
<evidence type="ECO:0000256" key="2">
    <source>
        <dbReference type="ARBA" id="ARBA00023002"/>
    </source>
</evidence>
<sequence length="344" mass="36586">MAAHRAYVYQAQGQTPVIENLPTPTPGTDEVVISVKAVALNPLDNYMLDFGAFIGQWPAIAGSDVAGVIENVGSASSNATLGTLKPGVRVLAMTEAFSKLGKLPYGGFQEKLIVHISKVTPIPESLTFADAAIVPIGLWTTWLALQVIGIKPETRYTSSDNKGFLVWGASSSIGSAGMQVARSLGYQVYAAASTQHHEYLKSLGANVVIDYADSTTAVESIISAAKKQGVTITEAFHAIGDLKPVLEIVAAFGGGKVATAQPPNESTPQVESVQWSFVKPDDDEDARNKYDAFIFNRWLPQALLDGTYKPSPKTNVVGKGLESLGDALKTLKNGARGEKFVVEF</sequence>
<dbReference type="InterPro" id="IPR013154">
    <property type="entry name" value="ADH-like_N"/>
</dbReference>
<evidence type="ECO:0000313" key="5">
    <source>
        <dbReference type="Proteomes" id="UP001358417"/>
    </source>
</evidence>
<dbReference type="InterPro" id="IPR047122">
    <property type="entry name" value="Trans-enoyl_RdTase-like"/>
</dbReference>
<comment type="caution">
    <text evidence="4">The sequence shown here is derived from an EMBL/GenBank/DDBJ whole genome shotgun (WGS) entry which is preliminary data.</text>
</comment>
<keyword evidence="2" id="KW-0560">Oxidoreductase</keyword>
<dbReference type="InterPro" id="IPR013149">
    <property type="entry name" value="ADH-like_C"/>
</dbReference>
<dbReference type="Pfam" id="PF08240">
    <property type="entry name" value="ADH_N"/>
    <property type="match status" value="1"/>
</dbReference>
<organism evidence="4 5">
    <name type="scientific">Exophiala bonariae</name>
    <dbReference type="NCBI Taxonomy" id="1690606"/>
    <lineage>
        <taxon>Eukaryota</taxon>
        <taxon>Fungi</taxon>
        <taxon>Dikarya</taxon>
        <taxon>Ascomycota</taxon>
        <taxon>Pezizomycotina</taxon>
        <taxon>Eurotiomycetes</taxon>
        <taxon>Chaetothyriomycetidae</taxon>
        <taxon>Chaetothyriales</taxon>
        <taxon>Herpotrichiellaceae</taxon>
        <taxon>Exophiala</taxon>
    </lineage>
</organism>
<name>A0AAV9NNK4_9EURO</name>
<evidence type="ECO:0000256" key="1">
    <source>
        <dbReference type="ARBA" id="ARBA00008072"/>
    </source>
</evidence>
<dbReference type="PANTHER" id="PTHR45348:SF2">
    <property type="entry name" value="ZINC-TYPE ALCOHOL DEHYDROGENASE-LIKE PROTEIN C2E1P3.01"/>
    <property type="match status" value="1"/>
</dbReference>
<dbReference type="SUPFAM" id="SSF50129">
    <property type="entry name" value="GroES-like"/>
    <property type="match status" value="1"/>
</dbReference>
<proteinExistence type="inferred from homology"/>
<dbReference type="Proteomes" id="UP001358417">
    <property type="component" value="Unassembled WGS sequence"/>
</dbReference>